<keyword evidence="1" id="KW-1133">Transmembrane helix</keyword>
<organism evidence="2 3">
    <name type="scientific">Cinnamomum micranthum f. kanehirae</name>
    <dbReference type="NCBI Taxonomy" id="337451"/>
    <lineage>
        <taxon>Eukaryota</taxon>
        <taxon>Viridiplantae</taxon>
        <taxon>Streptophyta</taxon>
        <taxon>Embryophyta</taxon>
        <taxon>Tracheophyta</taxon>
        <taxon>Spermatophyta</taxon>
        <taxon>Magnoliopsida</taxon>
        <taxon>Magnoliidae</taxon>
        <taxon>Laurales</taxon>
        <taxon>Lauraceae</taxon>
        <taxon>Cinnamomum</taxon>
    </lineage>
</organism>
<keyword evidence="3" id="KW-1185">Reference proteome</keyword>
<dbReference type="Proteomes" id="UP000283530">
    <property type="component" value="Unassembled WGS sequence"/>
</dbReference>
<sequence>MQCVVYLLSIISGLRRLKVRKTVADRSRAAQPLRGVLAVLLQFFSFGVSLLWSSLPVATAIKLVGGDGYLVVASCRVLSVPCGWIGRGWWLHGFTL</sequence>
<evidence type="ECO:0000313" key="3">
    <source>
        <dbReference type="Proteomes" id="UP000283530"/>
    </source>
</evidence>
<keyword evidence="1" id="KW-0472">Membrane</keyword>
<evidence type="ECO:0000256" key="1">
    <source>
        <dbReference type="SAM" id="Phobius"/>
    </source>
</evidence>
<protein>
    <submittedName>
        <fullName evidence="2">Uncharacterized protein</fullName>
    </submittedName>
</protein>
<accession>A0A443N566</accession>
<dbReference type="EMBL" id="QPKB01000001">
    <property type="protein sequence ID" value="RWR73654.1"/>
    <property type="molecule type" value="Genomic_DNA"/>
</dbReference>
<keyword evidence="1" id="KW-0812">Transmembrane</keyword>
<reference evidence="2 3" key="1">
    <citation type="journal article" date="2019" name="Nat. Plants">
        <title>Stout camphor tree genome fills gaps in understanding of flowering plant genome evolution.</title>
        <authorList>
            <person name="Chaw S.M."/>
            <person name="Liu Y.C."/>
            <person name="Wu Y.W."/>
            <person name="Wang H.Y."/>
            <person name="Lin C.I."/>
            <person name="Wu C.S."/>
            <person name="Ke H.M."/>
            <person name="Chang L.Y."/>
            <person name="Hsu C.Y."/>
            <person name="Yang H.T."/>
            <person name="Sudianto E."/>
            <person name="Hsu M.H."/>
            <person name="Wu K.P."/>
            <person name="Wang L.N."/>
            <person name="Leebens-Mack J.H."/>
            <person name="Tsai I.J."/>
        </authorList>
    </citation>
    <scope>NUCLEOTIDE SEQUENCE [LARGE SCALE GENOMIC DNA]</scope>
    <source>
        <strain evidence="3">cv. Chaw 1501</strain>
        <tissue evidence="2">Young leaves</tissue>
    </source>
</reference>
<name>A0A443N566_9MAGN</name>
<evidence type="ECO:0000313" key="2">
    <source>
        <dbReference type="EMBL" id="RWR73654.1"/>
    </source>
</evidence>
<feature type="transmembrane region" description="Helical" evidence="1">
    <location>
        <begin position="32"/>
        <end position="52"/>
    </location>
</feature>
<dbReference type="AlphaFoldDB" id="A0A443N566"/>
<gene>
    <name evidence="2" type="ORF">CKAN_00195600</name>
</gene>
<comment type="caution">
    <text evidence="2">The sequence shown here is derived from an EMBL/GenBank/DDBJ whole genome shotgun (WGS) entry which is preliminary data.</text>
</comment>
<proteinExistence type="predicted"/>